<dbReference type="Proteomes" id="UP001602123">
    <property type="component" value="Unassembled WGS sequence"/>
</dbReference>
<dbReference type="EMBL" id="JBIAUT010000014">
    <property type="protein sequence ID" value="MFF4220383.1"/>
    <property type="molecule type" value="Genomic_DNA"/>
</dbReference>
<keyword evidence="2" id="KW-1185">Reference proteome</keyword>
<organism evidence="1 2">
    <name type="scientific">Streptomyces nondiastaticus</name>
    <dbReference type="NCBI Taxonomy" id="3154512"/>
    <lineage>
        <taxon>Bacteria</taxon>
        <taxon>Bacillati</taxon>
        <taxon>Actinomycetota</taxon>
        <taxon>Actinomycetes</taxon>
        <taxon>Kitasatosporales</taxon>
        <taxon>Streptomycetaceae</taxon>
        <taxon>Streptomyces</taxon>
    </lineage>
</organism>
<name>A0ABW6U6F4_9ACTN</name>
<evidence type="ECO:0000313" key="1">
    <source>
        <dbReference type="EMBL" id="MFF4220383.1"/>
    </source>
</evidence>
<protein>
    <submittedName>
        <fullName evidence="1">Uncharacterized protein</fullName>
    </submittedName>
</protein>
<gene>
    <name evidence="1" type="ORF">ACFYZM_29530</name>
</gene>
<dbReference type="RefSeq" id="WP_388632901.1">
    <property type="nucleotide sequence ID" value="NZ_JBIAUT010000014.1"/>
</dbReference>
<accession>A0ABW6U6F4</accession>
<reference evidence="1 2" key="1">
    <citation type="submission" date="2024-10" db="EMBL/GenBank/DDBJ databases">
        <title>The Natural Products Discovery Center: Release of the First 8490 Sequenced Strains for Exploring Actinobacteria Biosynthetic Diversity.</title>
        <authorList>
            <person name="Kalkreuter E."/>
            <person name="Kautsar S.A."/>
            <person name="Yang D."/>
            <person name="Bader C.D."/>
            <person name="Teijaro C.N."/>
            <person name="Fluegel L."/>
            <person name="Davis C.M."/>
            <person name="Simpson J.R."/>
            <person name="Lauterbach L."/>
            <person name="Steele A.D."/>
            <person name="Gui C."/>
            <person name="Meng S."/>
            <person name="Li G."/>
            <person name="Viehrig K."/>
            <person name="Ye F."/>
            <person name="Su P."/>
            <person name="Kiefer A.F."/>
            <person name="Nichols A."/>
            <person name="Cepeda A.J."/>
            <person name="Yan W."/>
            <person name="Fan B."/>
            <person name="Jiang Y."/>
            <person name="Adhikari A."/>
            <person name="Zheng C.-J."/>
            <person name="Schuster L."/>
            <person name="Cowan T.M."/>
            <person name="Smanski M.J."/>
            <person name="Chevrette M.G."/>
            <person name="De Carvalho L.P.S."/>
            <person name="Shen B."/>
        </authorList>
    </citation>
    <scope>NUCLEOTIDE SEQUENCE [LARGE SCALE GENOMIC DNA]</scope>
    <source>
        <strain evidence="1 2">NPDC001650</strain>
    </source>
</reference>
<proteinExistence type="predicted"/>
<comment type="caution">
    <text evidence="1">The sequence shown here is derived from an EMBL/GenBank/DDBJ whole genome shotgun (WGS) entry which is preliminary data.</text>
</comment>
<sequence length="160" mass="17692">MDHTRAPVLEALAAYHAQGQAPFTPPGHKQARGTDPRVLAHPPSARSFAEVCRRLDHVCDHRRISAQLTHADDEHTTQTLLDALHDLVENAGALRPVRTVEVPDPPELRLEQAMLPRDAFFDRSEQVPCDAAAAGPGCRRGVVRRTDTPYRYSCPARLPV</sequence>
<evidence type="ECO:0000313" key="2">
    <source>
        <dbReference type="Proteomes" id="UP001602123"/>
    </source>
</evidence>